<evidence type="ECO:0000313" key="2">
    <source>
        <dbReference type="EMBL" id="AKF11610.1"/>
    </source>
</evidence>
<dbReference type="AlphaFoldDB" id="A0A0F6YMQ0"/>
<dbReference type="Proteomes" id="UP000034883">
    <property type="component" value="Chromosome"/>
</dbReference>
<evidence type="ECO:0000313" key="3">
    <source>
        <dbReference type="Proteomes" id="UP000034883"/>
    </source>
</evidence>
<evidence type="ECO:0000259" key="1">
    <source>
        <dbReference type="Pfam" id="PF14080"/>
    </source>
</evidence>
<dbReference type="EMBL" id="CP011125">
    <property type="protein sequence ID" value="AKF11610.1"/>
    <property type="molecule type" value="Genomic_DNA"/>
</dbReference>
<proteinExistence type="predicted"/>
<dbReference type="KEGG" id="samy:DB32_008759"/>
<keyword evidence="3" id="KW-1185">Reference proteome</keyword>
<organism evidence="2 3">
    <name type="scientific">Sandaracinus amylolyticus</name>
    <dbReference type="NCBI Taxonomy" id="927083"/>
    <lineage>
        <taxon>Bacteria</taxon>
        <taxon>Pseudomonadati</taxon>
        <taxon>Myxococcota</taxon>
        <taxon>Polyangia</taxon>
        <taxon>Polyangiales</taxon>
        <taxon>Sandaracinaceae</taxon>
        <taxon>Sandaracinus</taxon>
    </lineage>
</organism>
<accession>A0A0F6YMQ0</accession>
<name>A0A0F6YMQ0_9BACT</name>
<sequence length="212" mass="23038">MLFESAPKPNGGSPPGVRVTAREERVDDTTLERALASAWYWPEAREQIAKHGGVLEVALAAEVGSPIERALALTKAVSALAAKPGCLAVLWDATTLVHEPAQWIAQTEDASEDDLPLFLWLAFEGTETTDGSRSLRTRGARDFGTNEVEVAGSKRDGEEVLETVCDVALYVMTSPVPLEDGDQVEVTRGKVRVRVEPSLRNDGSRAYRLRLP</sequence>
<dbReference type="STRING" id="927083.DB32_008759"/>
<protein>
    <recommendedName>
        <fullName evidence="1">DUF4261 domain-containing protein</fullName>
    </recommendedName>
</protein>
<feature type="domain" description="DUF4261" evidence="1">
    <location>
        <begin position="136"/>
        <end position="190"/>
    </location>
</feature>
<dbReference type="InterPro" id="IPR025357">
    <property type="entry name" value="DUF4261"/>
</dbReference>
<reference evidence="2 3" key="1">
    <citation type="submission" date="2015-03" db="EMBL/GenBank/DDBJ databases">
        <title>Genome assembly of Sandaracinus amylolyticus DSM 53668.</title>
        <authorList>
            <person name="Sharma G."/>
            <person name="Subramanian S."/>
        </authorList>
    </citation>
    <scope>NUCLEOTIDE SEQUENCE [LARGE SCALE GENOMIC DNA]</scope>
    <source>
        <strain evidence="2 3">DSM 53668</strain>
    </source>
</reference>
<gene>
    <name evidence="2" type="ORF">DB32_008759</name>
</gene>
<dbReference type="Pfam" id="PF14080">
    <property type="entry name" value="DUF4261"/>
    <property type="match status" value="1"/>
</dbReference>